<dbReference type="AlphaFoldDB" id="A0A812C8Q5"/>
<accession>A0A812C8Q5</accession>
<dbReference type="OrthoDB" id="5982442at2759"/>
<feature type="coiled-coil region" evidence="1">
    <location>
        <begin position="356"/>
        <end position="432"/>
    </location>
</feature>
<name>A0A812C8Q5_ACAPH</name>
<gene>
    <name evidence="2" type="ORF">SPHA_29827</name>
</gene>
<keyword evidence="1" id="KW-0175">Coiled coil</keyword>
<evidence type="ECO:0000313" key="3">
    <source>
        <dbReference type="Proteomes" id="UP000597762"/>
    </source>
</evidence>
<dbReference type="Proteomes" id="UP000597762">
    <property type="component" value="Unassembled WGS sequence"/>
</dbReference>
<proteinExistence type="predicted"/>
<keyword evidence="3" id="KW-1185">Reference proteome</keyword>
<dbReference type="EMBL" id="CAHIKZ030001194">
    <property type="protein sequence ID" value="CAE1255794.1"/>
    <property type="molecule type" value="Genomic_DNA"/>
</dbReference>
<feature type="coiled-coil region" evidence="1">
    <location>
        <begin position="461"/>
        <end position="738"/>
    </location>
</feature>
<organism evidence="2 3">
    <name type="scientific">Acanthosepion pharaonis</name>
    <name type="common">Pharaoh cuttlefish</name>
    <name type="synonym">Sepia pharaonis</name>
    <dbReference type="NCBI Taxonomy" id="158019"/>
    <lineage>
        <taxon>Eukaryota</taxon>
        <taxon>Metazoa</taxon>
        <taxon>Spiralia</taxon>
        <taxon>Lophotrochozoa</taxon>
        <taxon>Mollusca</taxon>
        <taxon>Cephalopoda</taxon>
        <taxon>Coleoidea</taxon>
        <taxon>Decapodiformes</taxon>
        <taxon>Sepiida</taxon>
        <taxon>Sepiina</taxon>
        <taxon>Sepiidae</taxon>
        <taxon>Acanthosepion</taxon>
    </lineage>
</organism>
<evidence type="ECO:0000256" key="1">
    <source>
        <dbReference type="SAM" id="Coils"/>
    </source>
</evidence>
<reference evidence="2" key="1">
    <citation type="submission" date="2021-01" db="EMBL/GenBank/DDBJ databases">
        <authorList>
            <person name="Li R."/>
            <person name="Bekaert M."/>
        </authorList>
    </citation>
    <scope>NUCLEOTIDE SEQUENCE</scope>
    <source>
        <strain evidence="2">Farmed</strain>
    </source>
</reference>
<feature type="coiled-coil region" evidence="1">
    <location>
        <begin position="251"/>
        <end position="313"/>
    </location>
</feature>
<protein>
    <submittedName>
        <fullName evidence="2">Uncharacterized protein</fullName>
    </submittedName>
</protein>
<comment type="caution">
    <text evidence="2">The sequence shown here is derived from an EMBL/GenBank/DDBJ whole genome shotgun (WGS) entry which is preliminary data.</text>
</comment>
<evidence type="ECO:0000313" key="2">
    <source>
        <dbReference type="EMBL" id="CAE1255794.1"/>
    </source>
</evidence>
<sequence>MYNSNNKRHRHQSYRNLSCRHSYQEHNPIIAVHDLALPNADSDSGFGSSLQNKSNTYSQKETFNQRSLMRSHSLSQLHVGQQIDQNSEILNNSFSAFQNTDPIMKELKECLAESENRRATLIQKLKEAQDTLQLQSDRLTKIELTSKGNNSMLNDLKKKESDYKKRLTELEKTKQEKSKLQKENKHLRQEMQTRIENLHAQLKTLQSQHKLCNSEGEKKLKLLEHSSKTIKILEEENYKLLRENGAGKTEIDIYKESLRLLKQRCLLLEEQNKSLNEDISKLQEEKQDLQINLEQTEKLLIEETEQAQLFQKENKYLANGWKNLTDEKNLIKEHLEQCEQSLSKEKSHVLNLSLQKDTLHHQLKETEIRNKQLKNDKDSLNQDNFQLQDKLNLLQHEITTEKLTISNLEENKRKFEEELSAVKKVCEELSGELCSVKSSYEQVLEQVADLEKTSSHFTQKCYSLEQEKKQLEQNITHIKENLEDKKKYYRSEKKNSEDTILQLKEEIKYGNQIRVQQKEKCTELEQKLQKTVDEMSTASTIQKEELAGWKNTCERLTGALNRKEKEIQSLADKCGDLEEVTLQLKVEVHDYKDQISNIHRQSRLKEENRRLLQERQENEQMIQLLETEKEVLSINAKRDLDNSQRELSKMEQDMDSHKQIVADLQQTNELLVEKVDLCEKENEELKEAFSKETEISTDEQKGLKITYDLLYDEHIRLKKEYNNLLERHESLMSNCNNDSTIPNKAISLQSNRIKYEDLMSVALTWKWLRLESKLLLPLLMLIVL</sequence>
<feature type="coiled-coil region" evidence="1">
    <location>
        <begin position="104"/>
        <end position="215"/>
    </location>
</feature>